<dbReference type="Pfam" id="PF13440">
    <property type="entry name" value="Polysacc_synt_3"/>
    <property type="match status" value="1"/>
</dbReference>
<dbReference type="GO" id="GO:0005886">
    <property type="term" value="C:plasma membrane"/>
    <property type="evidence" value="ECO:0007669"/>
    <property type="project" value="UniProtKB-SubCell"/>
</dbReference>
<dbReference type="EMBL" id="JACIEH010000003">
    <property type="protein sequence ID" value="MBB4099934.1"/>
    <property type="molecule type" value="Genomic_DNA"/>
</dbReference>
<dbReference type="PANTHER" id="PTHR30250">
    <property type="entry name" value="PST FAMILY PREDICTED COLANIC ACID TRANSPORTER"/>
    <property type="match status" value="1"/>
</dbReference>
<evidence type="ECO:0000256" key="2">
    <source>
        <dbReference type="ARBA" id="ARBA00022475"/>
    </source>
</evidence>
<protein>
    <submittedName>
        <fullName evidence="7">O-antigen/teichoic acid export membrane protein</fullName>
    </submittedName>
</protein>
<feature type="transmembrane region" description="Helical" evidence="6">
    <location>
        <begin position="46"/>
        <end position="71"/>
    </location>
</feature>
<comment type="caution">
    <text evidence="7">The sequence shown here is derived from an EMBL/GenBank/DDBJ whole genome shotgun (WGS) entry which is preliminary data.</text>
</comment>
<feature type="transmembrane region" description="Helical" evidence="6">
    <location>
        <begin position="416"/>
        <end position="436"/>
    </location>
</feature>
<feature type="transmembrane region" description="Helical" evidence="6">
    <location>
        <begin position="360"/>
        <end position="379"/>
    </location>
</feature>
<feature type="transmembrane region" description="Helical" evidence="6">
    <location>
        <begin position="103"/>
        <end position="126"/>
    </location>
</feature>
<gene>
    <name evidence="7" type="ORF">GGR46_003506</name>
</gene>
<feature type="transmembrane region" description="Helical" evidence="6">
    <location>
        <begin position="200"/>
        <end position="216"/>
    </location>
</feature>
<feature type="transmembrane region" description="Helical" evidence="6">
    <location>
        <begin position="277"/>
        <end position="299"/>
    </location>
</feature>
<evidence type="ECO:0000256" key="5">
    <source>
        <dbReference type="ARBA" id="ARBA00023136"/>
    </source>
</evidence>
<evidence type="ECO:0000256" key="3">
    <source>
        <dbReference type="ARBA" id="ARBA00022692"/>
    </source>
</evidence>
<dbReference type="InterPro" id="IPR050833">
    <property type="entry name" value="Poly_Biosynth_Transport"/>
</dbReference>
<dbReference type="Proteomes" id="UP000557392">
    <property type="component" value="Unassembled WGS sequence"/>
</dbReference>
<feature type="transmembrane region" description="Helical" evidence="6">
    <location>
        <begin position="391"/>
        <end position="410"/>
    </location>
</feature>
<feature type="transmembrane region" description="Helical" evidence="6">
    <location>
        <begin position="448"/>
        <end position="469"/>
    </location>
</feature>
<keyword evidence="2" id="KW-1003">Cell membrane</keyword>
<feature type="transmembrane region" description="Helical" evidence="6">
    <location>
        <begin position="481"/>
        <end position="505"/>
    </location>
</feature>
<comment type="subcellular location">
    <subcellularLocation>
        <location evidence="1">Cell membrane</location>
        <topology evidence="1">Multi-pass membrane protein</topology>
    </subcellularLocation>
</comment>
<reference evidence="7 8" key="1">
    <citation type="submission" date="2020-08" db="EMBL/GenBank/DDBJ databases">
        <title>Genomic Encyclopedia of Type Strains, Phase IV (KMG-IV): sequencing the most valuable type-strain genomes for metagenomic binning, comparative biology and taxonomic classification.</title>
        <authorList>
            <person name="Goeker M."/>
        </authorList>
    </citation>
    <scope>NUCLEOTIDE SEQUENCE [LARGE SCALE GENOMIC DNA]</scope>
    <source>
        <strain evidence="7 8">DSM 101806</strain>
    </source>
</reference>
<evidence type="ECO:0000313" key="7">
    <source>
        <dbReference type="EMBL" id="MBB4099934.1"/>
    </source>
</evidence>
<sequence>MRVAPIVSFAVCFNHGNVMALRGNVIANYVGQGWTAVANVVFVPIFIHYLGIQSYALIGIYIILQAWLALLDLGMSPTLSREMARFVGGSLPARGAVELLRSVELVCGGFVLLCALLLVVAAPWIARYWLTTSLPLDEVVGALRLCGVVVAFRFMETIYRSALYGLDRQVWYNSFNIAVTTARFGGSALVLALVSPTVQAFFLWQVVVAFASVMVLRHKCHATLPRIAAGRFSGSALRGIGGFAGGLVAINLTALVLTQADKLIISHVLPLEMLGYYTFAYTVSNLVAAAVGPVSQAFYPVLSRHSAAGDAENLRRSYDISAQVAAVAAVTIAAILIFFPRELVLVWAGNVELANRTAPIIALLALGALANALLQIPYFALLARGEVKAPLYLNILAAAAFLAALLMFVPTHGLVAAAWAWFLVNLGMLIAMPLLVRRKLPVAWRDWAVRDVALPVAACFVVVGAIRALAPAGASRFETMVVLAVAGTAAVAASGLAVSTVRAVISARLGMFLKGRVGGANG</sequence>
<dbReference type="RefSeq" id="WP_183999281.1">
    <property type="nucleotide sequence ID" value="NZ_JACIEH010000003.1"/>
</dbReference>
<keyword evidence="8" id="KW-1185">Reference proteome</keyword>
<keyword evidence="5 6" id="KW-0472">Membrane</keyword>
<feature type="transmembrane region" description="Helical" evidence="6">
    <location>
        <begin position="175"/>
        <end position="194"/>
    </location>
</feature>
<feature type="transmembrane region" description="Helical" evidence="6">
    <location>
        <begin position="236"/>
        <end position="257"/>
    </location>
</feature>
<organism evidence="7 8">
    <name type="scientific">Sphingomonas kyeonggiensis</name>
    <dbReference type="NCBI Taxonomy" id="1268553"/>
    <lineage>
        <taxon>Bacteria</taxon>
        <taxon>Pseudomonadati</taxon>
        <taxon>Pseudomonadota</taxon>
        <taxon>Alphaproteobacteria</taxon>
        <taxon>Sphingomonadales</taxon>
        <taxon>Sphingomonadaceae</taxon>
        <taxon>Sphingomonas</taxon>
    </lineage>
</organism>
<feature type="transmembrane region" description="Helical" evidence="6">
    <location>
        <begin position="138"/>
        <end position="155"/>
    </location>
</feature>
<feature type="transmembrane region" description="Helical" evidence="6">
    <location>
        <begin position="320"/>
        <end position="340"/>
    </location>
</feature>
<accession>A0A7W6NX90</accession>
<evidence type="ECO:0000256" key="6">
    <source>
        <dbReference type="SAM" id="Phobius"/>
    </source>
</evidence>
<keyword evidence="4 6" id="KW-1133">Transmembrane helix</keyword>
<evidence type="ECO:0000313" key="8">
    <source>
        <dbReference type="Proteomes" id="UP000557392"/>
    </source>
</evidence>
<dbReference type="PANTHER" id="PTHR30250:SF26">
    <property type="entry name" value="PSMA PROTEIN"/>
    <property type="match status" value="1"/>
</dbReference>
<dbReference type="AlphaFoldDB" id="A0A7W6NX90"/>
<keyword evidence="3 6" id="KW-0812">Transmembrane</keyword>
<name>A0A7W6NX90_9SPHN</name>
<evidence type="ECO:0000256" key="1">
    <source>
        <dbReference type="ARBA" id="ARBA00004651"/>
    </source>
</evidence>
<proteinExistence type="predicted"/>
<evidence type="ECO:0000256" key="4">
    <source>
        <dbReference type="ARBA" id="ARBA00022989"/>
    </source>
</evidence>